<reference evidence="1 2" key="1">
    <citation type="submission" date="2016-10" db="EMBL/GenBank/DDBJ databases">
        <authorList>
            <person name="de Groot N.N."/>
        </authorList>
    </citation>
    <scope>NUCLEOTIDE SEQUENCE [LARGE SCALE GENOMIC DNA]</scope>
    <source>
        <strain evidence="1 2">CGMCC 4.6858</strain>
    </source>
</reference>
<sequence length="427" mass="44955">MSPRHSLVAALLLTAATLLPASTPSAAHAATVDDLGRKTAGRTFYVDPLLGSDRASGRGPLAAWRSLTKVSADGLRPGDTVLLRAGRRHRGGLDLRVDGTRSRPVTVGRYGRGARPVVAQGGCVTLRGDWTQVIGLAAVRCGRAGFTVEGAHVVLRDIFATDNVAGVWIREGASYATVSDSVLRDNDRMAGGTPGPDDDYGAFGVEVNGDHARVTRNVISGNRARSADYGEDGSAVEVYQAVGTTIDHNRSIDNLAFTELGGKRTRGTRVAYNSVRSSLRAGSFLMTRGPGQTWGPVVGTVAEHNTVRLTGAKSFGFGCYGGCTPKILTLRRNVIVAGWYAGWADGTFASAQNIYGGEIWFDLARTDSTASPRFVNAARGDLRLAPGSPALDRVASAAWGTDVNGRSLPRDGDGDGIARVDLGAYER</sequence>
<protein>
    <submittedName>
        <fullName evidence="1">Right handed beta helix region</fullName>
    </submittedName>
</protein>
<accession>A0A1G6S5P2</accession>
<dbReference type="Gene3D" id="2.160.20.10">
    <property type="entry name" value="Single-stranded right-handed beta-helix, Pectin lyase-like"/>
    <property type="match status" value="1"/>
</dbReference>
<organism evidence="1 2">
    <name type="scientific">Nocardioides lianchengensis</name>
    <dbReference type="NCBI Taxonomy" id="1045774"/>
    <lineage>
        <taxon>Bacteria</taxon>
        <taxon>Bacillati</taxon>
        <taxon>Actinomycetota</taxon>
        <taxon>Actinomycetes</taxon>
        <taxon>Propionibacteriales</taxon>
        <taxon>Nocardioidaceae</taxon>
        <taxon>Nocardioides</taxon>
    </lineage>
</organism>
<dbReference type="SUPFAM" id="SSF51126">
    <property type="entry name" value="Pectin lyase-like"/>
    <property type="match status" value="1"/>
</dbReference>
<evidence type="ECO:0000313" key="2">
    <source>
        <dbReference type="Proteomes" id="UP000199034"/>
    </source>
</evidence>
<dbReference type="EMBL" id="FMZM01000006">
    <property type="protein sequence ID" value="SDD11984.1"/>
    <property type="molecule type" value="Genomic_DNA"/>
</dbReference>
<keyword evidence="2" id="KW-1185">Reference proteome</keyword>
<dbReference type="InterPro" id="IPR012334">
    <property type="entry name" value="Pectin_lyas_fold"/>
</dbReference>
<evidence type="ECO:0000313" key="1">
    <source>
        <dbReference type="EMBL" id="SDD11984.1"/>
    </source>
</evidence>
<dbReference type="Proteomes" id="UP000199034">
    <property type="component" value="Unassembled WGS sequence"/>
</dbReference>
<proteinExistence type="predicted"/>
<dbReference type="InterPro" id="IPR011050">
    <property type="entry name" value="Pectin_lyase_fold/virulence"/>
</dbReference>
<dbReference type="STRING" id="1045774.SAMN05421872_10624"/>
<dbReference type="AlphaFoldDB" id="A0A1G6S5P2"/>
<dbReference type="RefSeq" id="WP_139175499.1">
    <property type="nucleotide sequence ID" value="NZ_FMZM01000006.1"/>
</dbReference>
<dbReference type="OrthoDB" id="3333873at2"/>
<gene>
    <name evidence="1" type="ORF">SAMN05421872_10624</name>
</gene>
<name>A0A1G6S5P2_9ACTN</name>